<dbReference type="GO" id="GO:0050138">
    <property type="term" value="F:nicotinate dehydrogenase activity"/>
    <property type="evidence" value="ECO:0007669"/>
    <property type="project" value="UniProtKB-EC"/>
</dbReference>
<proteinExistence type="predicted"/>
<evidence type="ECO:0000313" key="5">
    <source>
        <dbReference type="EMBL" id="CUH66776.1"/>
    </source>
</evidence>
<dbReference type="STRING" id="53501.SAMN04488043_105168"/>
<accession>A0A0P1FF59</accession>
<dbReference type="InterPro" id="IPR036683">
    <property type="entry name" value="CO_DH_flav_C_dom_sf"/>
</dbReference>
<keyword evidence="6" id="KW-1185">Reference proteome</keyword>
<dbReference type="InterPro" id="IPR036318">
    <property type="entry name" value="FAD-bd_PCMH-like_sf"/>
</dbReference>
<dbReference type="SUPFAM" id="SSF56176">
    <property type="entry name" value="FAD-binding/transporter-associated domain-like"/>
    <property type="match status" value="1"/>
</dbReference>
<dbReference type="AlphaFoldDB" id="A0A0P1FF59"/>
<reference evidence="5 6" key="1">
    <citation type="submission" date="2015-09" db="EMBL/GenBank/DDBJ databases">
        <authorList>
            <consortium name="Swine Surveillance"/>
        </authorList>
    </citation>
    <scope>NUCLEOTIDE SEQUENCE [LARGE SCALE GENOMIC DNA]</scope>
    <source>
        <strain evidence="5 6">CECT 4357</strain>
    </source>
</reference>
<evidence type="ECO:0000256" key="1">
    <source>
        <dbReference type="ARBA" id="ARBA00022630"/>
    </source>
</evidence>
<dbReference type="SUPFAM" id="SSF55447">
    <property type="entry name" value="CO dehydrogenase flavoprotein C-terminal domain-like"/>
    <property type="match status" value="1"/>
</dbReference>
<evidence type="ECO:0000259" key="4">
    <source>
        <dbReference type="PROSITE" id="PS51387"/>
    </source>
</evidence>
<protein>
    <submittedName>
        <fullName evidence="5">Nicotinate dehydrogenase FAD-subunit</fullName>
        <ecNumber evidence="5">1.17.1.5</ecNumber>
    </submittedName>
</protein>
<keyword evidence="3 5" id="KW-0560">Oxidoreductase</keyword>
<gene>
    <name evidence="5" type="primary">ndhF</name>
    <name evidence="5" type="ORF">TG4357_02631</name>
</gene>
<dbReference type="Pfam" id="PF03450">
    <property type="entry name" value="CO_deh_flav_C"/>
    <property type="match status" value="1"/>
</dbReference>
<sequence>MSCVYFAPSKIEEALVLMQTHFPTVVAGGTDIFPAQGTTPMRRSLLDVSRIDGMTGIDRQADGSWRIGAATCWTDIVTADLPPGFAGLQAAGREVGSLQIRNAGTIGGNICNASPAADGVPPLLTLEAEVEIACAGATRMVPLSDFLTGVRQTTLGSDEILVAVHIPAPPPDSVGRFEKLGGRSYLVISITMTATLIGLDEHGCINLARIAVGACSPVARRLAQLETDLIGQRPDQVVVLPAHLKTLSPISDVRADAVYRAEAVAEQIKRAVCKAAIPHD</sequence>
<dbReference type="EC" id="1.17.1.5" evidence="5"/>
<dbReference type="EMBL" id="CYSA01000025">
    <property type="protein sequence ID" value="CUH66776.1"/>
    <property type="molecule type" value="Genomic_DNA"/>
</dbReference>
<dbReference type="PROSITE" id="PS51387">
    <property type="entry name" value="FAD_PCMH"/>
    <property type="match status" value="1"/>
</dbReference>
<feature type="domain" description="FAD-binding PCMH-type" evidence="4">
    <location>
        <begin position="1"/>
        <end position="171"/>
    </location>
</feature>
<dbReference type="SMART" id="SM01092">
    <property type="entry name" value="CO_deh_flav_C"/>
    <property type="match status" value="1"/>
</dbReference>
<keyword evidence="2" id="KW-0274">FAD</keyword>
<dbReference type="GO" id="GO:0071949">
    <property type="term" value="F:FAD binding"/>
    <property type="evidence" value="ECO:0007669"/>
    <property type="project" value="InterPro"/>
</dbReference>
<name>A0A0P1FF59_THAGE</name>
<dbReference type="PANTHER" id="PTHR42659:SF2">
    <property type="entry name" value="XANTHINE DEHYDROGENASE SUBUNIT C-RELATED"/>
    <property type="match status" value="1"/>
</dbReference>
<dbReference type="Pfam" id="PF00941">
    <property type="entry name" value="FAD_binding_5"/>
    <property type="match status" value="1"/>
</dbReference>
<dbReference type="InterPro" id="IPR016166">
    <property type="entry name" value="FAD-bd_PCMH"/>
</dbReference>
<dbReference type="InterPro" id="IPR002346">
    <property type="entry name" value="Mopterin_DH_FAD-bd"/>
</dbReference>
<dbReference type="InterPro" id="IPR005107">
    <property type="entry name" value="CO_DH_flav_C"/>
</dbReference>
<dbReference type="InterPro" id="IPR016169">
    <property type="entry name" value="FAD-bd_PCMH_sub2"/>
</dbReference>
<keyword evidence="1" id="KW-0285">Flavoprotein</keyword>
<organism evidence="5 6">
    <name type="scientific">Thalassovita gelatinovora</name>
    <name type="common">Thalassobius gelatinovorus</name>
    <dbReference type="NCBI Taxonomy" id="53501"/>
    <lineage>
        <taxon>Bacteria</taxon>
        <taxon>Pseudomonadati</taxon>
        <taxon>Pseudomonadota</taxon>
        <taxon>Alphaproteobacteria</taxon>
        <taxon>Rhodobacterales</taxon>
        <taxon>Roseobacteraceae</taxon>
        <taxon>Thalassovita</taxon>
    </lineage>
</organism>
<dbReference type="PANTHER" id="PTHR42659">
    <property type="entry name" value="XANTHINE DEHYDROGENASE SUBUNIT C-RELATED"/>
    <property type="match status" value="1"/>
</dbReference>
<dbReference type="RefSeq" id="WP_233487501.1">
    <property type="nucleotide sequence ID" value="NZ_CP051181.1"/>
</dbReference>
<dbReference type="InterPro" id="IPR051312">
    <property type="entry name" value="Diverse_Substr_Oxidored"/>
</dbReference>
<evidence type="ECO:0000313" key="6">
    <source>
        <dbReference type="Proteomes" id="UP000051587"/>
    </source>
</evidence>
<evidence type="ECO:0000256" key="2">
    <source>
        <dbReference type="ARBA" id="ARBA00022827"/>
    </source>
</evidence>
<dbReference type="Gene3D" id="3.30.465.10">
    <property type="match status" value="1"/>
</dbReference>
<dbReference type="Proteomes" id="UP000051587">
    <property type="component" value="Unassembled WGS sequence"/>
</dbReference>
<evidence type="ECO:0000256" key="3">
    <source>
        <dbReference type="ARBA" id="ARBA00023002"/>
    </source>
</evidence>
<dbReference type="Gene3D" id="3.30.390.50">
    <property type="entry name" value="CO dehydrogenase flavoprotein, C-terminal domain"/>
    <property type="match status" value="1"/>
</dbReference>